<evidence type="ECO:0000259" key="1">
    <source>
        <dbReference type="Pfam" id="PF13460"/>
    </source>
</evidence>
<dbReference type="PANTHER" id="PTHR47129">
    <property type="entry name" value="QUINONE OXIDOREDUCTASE 2"/>
    <property type="match status" value="1"/>
</dbReference>
<dbReference type="PANTHER" id="PTHR47129:SF1">
    <property type="entry name" value="NMRA-LIKE DOMAIN-CONTAINING PROTEIN"/>
    <property type="match status" value="1"/>
</dbReference>
<proteinExistence type="predicted"/>
<dbReference type="InterPro" id="IPR016040">
    <property type="entry name" value="NAD(P)-bd_dom"/>
</dbReference>
<dbReference type="EMBL" id="CP097635">
    <property type="protein sequence ID" value="URI07615.1"/>
    <property type="molecule type" value="Genomic_DNA"/>
</dbReference>
<protein>
    <submittedName>
        <fullName evidence="2">SDR family oxidoreductase</fullName>
    </submittedName>
</protein>
<dbReference type="Pfam" id="PF13460">
    <property type="entry name" value="NAD_binding_10"/>
    <property type="match status" value="1"/>
</dbReference>
<name>A0ABY4S4J4_AQUTE</name>
<dbReference type="InterPro" id="IPR052718">
    <property type="entry name" value="NmrA-type_oxidoreductase"/>
</dbReference>
<dbReference type="Gene3D" id="3.40.50.720">
    <property type="entry name" value="NAD(P)-binding Rossmann-like Domain"/>
    <property type="match status" value="1"/>
</dbReference>
<organism evidence="2 3">
    <name type="scientific">Aquincola tertiaricarbonis</name>
    <dbReference type="NCBI Taxonomy" id="391953"/>
    <lineage>
        <taxon>Bacteria</taxon>
        <taxon>Pseudomonadati</taxon>
        <taxon>Pseudomonadota</taxon>
        <taxon>Betaproteobacteria</taxon>
        <taxon>Burkholderiales</taxon>
        <taxon>Sphaerotilaceae</taxon>
        <taxon>Aquincola</taxon>
    </lineage>
</organism>
<keyword evidence="3" id="KW-1185">Reference proteome</keyword>
<sequence length="284" mass="29904">MSKIGITGATGQLGRKVVASLRQRCAPEDLVAIVRDPAKAASLGIGVRQGNYGDRATLETAFTGLDTLLLISSSSIGTRQAEHDHVIRAAQRAGVRRIVYTSLLHAERWGIPFAEDHLATERWIRACGLAFTILRNGWYWENHTAGLPLALSHGGMVGSAGDAGISWASRQDYADAAAAVLTQTGHDGLTHELAGDSAHTLAELAAETARQSGVAFAYRDLPEAAYAEFLASVGLPPPVADMLAQIDARGVAKGVLRRDHSVLSGLIGRPTTTLATAVADALGR</sequence>
<dbReference type="InterPro" id="IPR036291">
    <property type="entry name" value="NAD(P)-bd_dom_sf"/>
</dbReference>
<dbReference type="Gene3D" id="3.90.25.10">
    <property type="entry name" value="UDP-galactose 4-epimerase, domain 1"/>
    <property type="match status" value="1"/>
</dbReference>
<reference evidence="2" key="1">
    <citation type="submission" date="2022-05" db="EMBL/GenBank/DDBJ databases">
        <title>An RpoN-dependent PEP-CTERM gene is involved in floc formation of an Aquincola tertiaricarbonis strain.</title>
        <authorList>
            <person name="Qiu D."/>
            <person name="Xia M."/>
        </authorList>
    </citation>
    <scope>NUCLEOTIDE SEQUENCE</scope>
    <source>
        <strain evidence="2">RN12</strain>
    </source>
</reference>
<evidence type="ECO:0000313" key="3">
    <source>
        <dbReference type="Proteomes" id="UP001056201"/>
    </source>
</evidence>
<accession>A0ABY4S4J4</accession>
<dbReference type="SUPFAM" id="SSF51735">
    <property type="entry name" value="NAD(P)-binding Rossmann-fold domains"/>
    <property type="match status" value="1"/>
</dbReference>
<dbReference type="CDD" id="cd05269">
    <property type="entry name" value="TMR_SDR_a"/>
    <property type="match status" value="1"/>
</dbReference>
<evidence type="ECO:0000313" key="2">
    <source>
        <dbReference type="EMBL" id="URI07615.1"/>
    </source>
</evidence>
<dbReference type="Proteomes" id="UP001056201">
    <property type="component" value="Chromosome 1"/>
</dbReference>
<dbReference type="RefSeq" id="WP_250195849.1">
    <property type="nucleotide sequence ID" value="NZ_CP097635.1"/>
</dbReference>
<gene>
    <name evidence="2" type="ORF">MW290_03045</name>
</gene>
<feature type="domain" description="NAD(P)-binding" evidence="1">
    <location>
        <begin position="8"/>
        <end position="183"/>
    </location>
</feature>